<name>A0A9P0CPD4_9CUCU</name>
<sequence>MPEVRPARELSLGDVARHFFGVFCCEQMCEKVDSFVETQNQNVEENVKKAEQRIIENKKQEEKKLDKRLGDMRKQIDHQMIEKLTQTRTKVNNGMKEEKRDDVSRKIKDIETRLRNLQQVYSTIQDMDNEKSGTRIKNNYILLQLRKTISLRETMEKFEDKSFSFSEKKENLKLRQYKHVKRVKEKIIITQIFETKKIKTKGKIST</sequence>
<proteinExistence type="predicted"/>
<gene>
    <name evidence="2" type="ORF">PSYICH_LOCUS3682</name>
</gene>
<feature type="coiled-coil region" evidence="1">
    <location>
        <begin position="33"/>
        <end position="75"/>
    </location>
</feature>
<keyword evidence="3" id="KW-1185">Reference proteome</keyword>
<evidence type="ECO:0000256" key="1">
    <source>
        <dbReference type="SAM" id="Coils"/>
    </source>
</evidence>
<dbReference type="EMBL" id="OV651825">
    <property type="protein sequence ID" value="CAH1102774.1"/>
    <property type="molecule type" value="Genomic_DNA"/>
</dbReference>
<dbReference type="Proteomes" id="UP001153636">
    <property type="component" value="Chromosome 13"/>
</dbReference>
<protein>
    <submittedName>
        <fullName evidence="2">Uncharacterized protein</fullName>
    </submittedName>
</protein>
<feature type="coiled-coil region" evidence="1">
    <location>
        <begin position="100"/>
        <end position="127"/>
    </location>
</feature>
<evidence type="ECO:0000313" key="2">
    <source>
        <dbReference type="EMBL" id="CAH1102774.1"/>
    </source>
</evidence>
<reference evidence="2" key="1">
    <citation type="submission" date="2022-01" db="EMBL/GenBank/DDBJ databases">
        <authorList>
            <person name="King R."/>
        </authorList>
    </citation>
    <scope>NUCLEOTIDE SEQUENCE</scope>
</reference>
<organism evidence="2 3">
    <name type="scientific">Psylliodes chrysocephalus</name>
    <dbReference type="NCBI Taxonomy" id="3402493"/>
    <lineage>
        <taxon>Eukaryota</taxon>
        <taxon>Metazoa</taxon>
        <taxon>Ecdysozoa</taxon>
        <taxon>Arthropoda</taxon>
        <taxon>Hexapoda</taxon>
        <taxon>Insecta</taxon>
        <taxon>Pterygota</taxon>
        <taxon>Neoptera</taxon>
        <taxon>Endopterygota</taxon>
        <taxon>Coleoptera</taxon>
        <taxon>Polyphaga</taxon>
        <taxon>Cucujiformia</taxon>
        <taxon>Chrysomeloidea</taxon>
        <taxon>Chrysomelidae</taxon>
        <taxon>Galerucinae</taxon>
        <taxon>Alticini</taxon>
        <taxon>Psylliodes</taxon>
    </lineage>
</organism>
<accession>A0A9P0CPD4</accession>
<dbReference type="AlphaFoldDB" id="A0A9P0CPD4"/>
<keyword evidence="1" id="KW-0175">Coiled coil</keyword>
<evidence type="ECO:0000313" key="3">
    <source>
        <dbReference type="Proteomes" id="UP001153636"/>
    </source>
</evidence>